<reference evidence="11 12" key="1">
    <citation type="journal article" date="2015" name="Genome Announc.">
        <title>Expanding the biotechnology potential of lactobacilli through comparative genomics of 213 strains and associated genera.</title>
        <authorList>
            <person name="Sun Z."/>
            <person name="Harris H.M."/>
            <person name="McCann A."/>
            <person name="Guo C."/>
            <person name="Argimon S."/>
            <person name="Zhang W."/>
            <person name="Yang X."/>
            <person name="Jeffery I.B."/>
            <person name="Cooney J.C."/>
            <person name="Kagawa T.F."/>
            <person name="Liu W."/>
            <person name="Song Y."/>
            <person name="Salvetti E."/>
            <person name="Wrobel A."/>
            <person name="Rasinkangas P."/>
            <person name="Parkhill J."/>
            <person name="Rea M.C."/>
            <person name="O'Sullivan O."/>
            <person name="Ritari J."/>
            <person name="Douillard F.P."/>
            <person name="Paul Ross R."/>
            <person name="Yang R."/>
            <person name="Briner A.E."/>
            <person name="Felis G.E."/>
            <person name="de Vos W.M."/>
            <person name="Barrangou R."/>
            <person name="Klaenhammer T.R."/>
            <person name="Caufield P.W."/>
            <person name="Cui Y."/>
            <person name="Zhang H."/>
            <person name="O'Toole P.W."/>
        </authorList>
    </citation>
    <scope>NUCLEOTIDE SEQUENCE [LARGE SCALE GENOMIC DNA]</scope>
    <source>
        <strain evidence="11 12">DSM 23037</strain>
    </source>
</reference>
<dbReference type="PROSITE" id="PS01327">
    <property type="entry name" value="MSCL"/>
    <property type="match status" value="1"/>
</dbReference>
<dbReference type="RefSeq" id="WP_056974616.1">
    <property type="nucleotide sequence ID" value="NZ_AYZL01000016.1"/>
</dbReference>
<keyword evidence="8 10" id="KW-0472">Membrane</keyword>
<organism evidence="11 12">
    <name type="scientific">Holzapfeliella floricola DSM 23037 = JCM 16512</name>
    <dbReference type="NCBI Taxonomy" id="1423744"/>
    <lineage>
        <taxon>Bacteria</taxon>
        <taxon>Bacillati</taxon>
        <taxon>Bacillota</taxon>
        <taxon>Bacilli</taxon>
        <taxon>Lactobacillales</taxon>
        <taxon>Lactobacillaceae</taxon>
        <taxon>Holzapfeliella</taxon>
    </lineage>
</organism>
<evidence type="ECO:0000256" key="7">
    <source>
        <dbReference type="ARBA" id="ARBA00023065"/>
    </source>
</evidence>
<gene>
    <name evidence="10" type="primary">mscL</name>
    <name evidence="11" type="ORF">FC86_GL000423</name>
</gene>
<evidence type="ECO:0000256" key="8">
    <source>
        <dbReference type="ARBA" id="ARBA00023136"/>
    </source>
</evidence>
<feature type="transmembrane region" description="Helical" evidence="10">
    <location>
        <begin position="73"/>
        <end position="90"/>
    </location>
</feature>
<evidence type="ECO:0000256" key="2">
    <source>
        <dbReference type="ARBA" id="ARBA00007254"/>
    </source>
</evidence>
<evidence type="ECO:0000313" key="11">
    <source>
        <dbReference type="EMBL" id="KRN04325.1"/>
    </source>
</evidence>
<dbReference type="SUPFAM" id="SSF81330">
    <property type="entry name" value="Gated mechanosensitive channel"/>
    <property type="match status" value="1"/>
</dbReference>
<dbReference type="OrthoDB" id="9810350at2"/>
<keyword evidence="9 10" id="KW-0407">Ion channel</keyword>
<dbReference type="HAMAP" id="MF_00115">
    <property type="entry name" value="MscL"/>
    <property type="match status" value="1"/>
</dbReference>
<comment type="caution">
    <text evidence="11">The sequence shown here is derived from an EMBL/GenBank/DDBJ whole genome shotgun (WGS) entry which is preliminary data.</text>
</comment>
<dbReference type="PANTHER" id="PTHR30266:SF2">
    <property type="entry name" value="LARGE-CONDUCTANCE MECHANOSENSITIVE CHANNEL"/>
    <property type="match status" value="1"/>
</dbReference>
<keyword evidence="12" id="KW-1185">Reference proteome</keyword>
<comment type="function">
    <text evidence="10">Channel that opens in response to stretch forces in the membrane lipid bilayer. May participate in the regulation of osmotic pressure changes within the cell.</text>
</comment>
<name>A0A0R2DR94_9LACO</name>
<dbReference type="Pfam" id="PF01741">
    <property type="entry name" value="MscL"/>
    <property type="match status" value="1"/>
</dbReference>
<evidence type="ECO:0000256" key="3">
    <source>
        <dbReference type="ARBA" id="ARBA00022448"/>
    </source>
</evidence>
<comment type="subcellular location">
    <subcellularLocation>
        <location evidence="1 10">Cell membrane</location>
        <topology evidence="1 10">Multi-pass membrane protein</topology>
    </subcellularLocation>
</comment>
<dbReference type="PATRIC" id="fig|1423744.4.peg.434"/>
<evidence type="ECO:0000256" key="1">
    <source>
        <dbReference type="ARBA" id="ARBA00004651"/>
    </source>
</evidence>
<evidence type="ECO:0000256" key="9">
    <source>
        <dbReference type="ARBA" id="ARBA00023303"/>
    </source>
</evidence>
<dbReference type="AlphaFoldDB" id="A0A0R2DR94"/>
<sequence length="126" mass="14095">MLKEFKQFISRGNVLDLAIGVLIGSAFSSIVTSLTKNLLNPFIGLFLGKVDLSNIQFSIAGANFLVGQFLNDVIAFLITAFVVFLIAKFFNSLRKKEEEKPKAAPKPSQEEVYLQEIRDLLKQQNK</sequence>
<comment type="similarity">
    <text evidence="2 10">Belongs to the MscL family.</text>
</comment>
<keyword evidence="5 10" id="KW-0812">Transmembrane</keyword>
<evidence type="ECO:0000256" key="4">
    <source>
        <dbReference type="ARBA" id="ARBA00022475"/>
    </source>
</evidence>
<evidence type="ECO:0000256" key="10">
    <source>
        <dbReference type="HAMAP-Rule" id="MF_00115"/>
    </source>
</evidence>
<dbReference type="GO" id="GO:0008381">
    <property type="term" value="F:mechanosensitive monoatomic ion channel activity"/>
    <property type="evidence" value="ECO:0007669"/>
    <property type="project" value="UniProtKB-UniRule"/>
</dbReference>
<dbReference type="NCBIfam" id="NF001842">
    <property type="entry name" value="PRK00567.1-3"/>
    <property type="match status" value="1"/>
</dbReference>
<dbReference type="Gene3D" id="1.10.1200.120">
    <property type="entry name" value="Large-conductance mechanosensitive channel, MscL, domain 1"/>
    <property type="match status" value="1"/>
</dbReference>
<dbReference type="InterPro" id="IPR019823">
    <property type="entry name" value="Mechanosensitive_channel_CS"/>
</dbReference>
<evidence type="ECO:0000256" key="5">
    <source>
        <dbReference type="ARBA" id="ARBA00022692"/>
    </source>
</evidence>
<proteinExistence type="inferred from homology"/>
<dbReference type="PANTHER" id="PTHR30266">
    <property type="entry name" value="MECHANOSENSITIVE CHANNEL MSCL"/>
    <property type="match status" value="1"/>
</dbReference>
<dbReference type="EMBL" id="AYZL01000016">
    <property type="protein sequence ID" value="KRN04325.1"/>
    <property type="molecule type" value="Genomic_DNA"/>
</dbReference>
<evidence type="ECO:0000313" key="12">
    <source>
        <dbReference type="Proteomes" id="UP000051378"/>
    </source>
</evidence>
<feature type="transmembrane region" description="Helical" evidence="10">
    <location>
        <begin position="12"/>
        <end position="31"/>
    </location>
</feature>
<dbReference type="InterPro" id="IPR001185">
    <property type="entry name" value="MS_channel"/>
</dbReference>
<dbReference type="Proteomes" id="UP000051378">
    <property type="component" value="Unassembled WGS sequence"/>
</dbReference>
<dbReference type="InterPro" id="IPR036019">
    <property type="entry name" value="MscL_channel"/>
</dbReference>
<keyword evidence="7 10" id="KW-0406">Ion transport</keyword>
<keyword evidence="3 10" id="KW-0813">Transport</keyword>
<keyword evidence="4 10" id="KW-1003">Cell membrane</keyword>
<dbReference type="NCBIfam" id="TIGR00220">
    <property type="entry name" value="mscL"/>
    <property type="match status" value="1"/>
</dbReference>
<accession>A0A0R2DR94</accession>
<keyword evidence="6 10" id="KW-1133">Transmembrane helix</keyword>
<evidence type="ECO:0000256" key="6">
    <source>
        <dbReference type="ARBA" id="ARBA00022989"/>
    </source>
</evidence>
<dbReference type="InterPro" id="IPR037673">
    <property type="entry name" value="MSC/AndL"/>
</dbReference>
<comment type="subunit">
    <text evidence="10">Homopentamer.</text>
</comment>
<dbReference type="PRINTS" id="PR01264">
    <property type="entry name" value="MECHCHANNEL"/>
</dbReference>
<dbReference type="GO" id="GO:0005886">
    <property type="term" value="C:plasma membrane"/>
    <property type="evidence" value="ECO:0007669"/>
    <property type="project" value="UniProtKB-SubCell"/>
</dbReference>
<protein>
    <recommendedName>
        <fullName evidence="10">Large-conductance mechanosensitive channel</fullName>
    </recommendedName>
</protein>
<dbReference type="STRING" id="1423744.FC86_GL000423"/>